<organism evidence="9 10">
    <name type="scientific">Crassostrea virginica</name>
    <name type="common">Eastern oyster</name>
    <dbReference type="NCBI Taxonomy" id="6565"/>
    <lineage>
        <taxon>Eukaryota</taxon>
        <taxon>Metazoa</taxon>
        <taxon>Spiralia</taxon>
        <taxon>Lophotrochozoa</taxon>
        <taxon>Mollusca</taxon>
        <taxon>Bivalvia</taxon>
        <taxon>Autobranchia</taxon>
        <taxon>Pteriomorphia</taxon>
        <taxon>Ostreida</taxon>
        <taxon>Ostreoidea</taxon>
        <taxon>Ostreidae</taxon>
        <taxon>Crassostrea</taxon>
    </lineage>
</organism>
<evidence type="ECO:0000256" key="1">
    <source>
        <dbReference type="ARBA" id="ARBA00004141"/>
    </source>
</evidence>
<gene>
    <name evidence="10" type="primary">LOC111115657</name>
</gene>
<dbReference type="Pfam" id="PF07782">
    <property type="entry name" value="DC_STAMP"/>
    <property type="match status" value="1"/>
</dbReference>
<evidence type="ECO:0000259" key="8">
    <source>
        <dbReference type="Pfam" id="PF26037"/>
    </source>
</evidence>
<dbReference type="Proteomes" id="UP000694844">
    <property type="component" value="Chromosome 9"/>
</dbReference>
<sequence>MATRVQMEVEKIETGKVSKKAKKKLTYEEYMTKHRRRKYKRRRRRGGVLCCFYLLLDKVITVLQSSPDEYIPVKTLLGFPIGAFLAFLLYKAVIEPLSLPPSLREIVGAFLGLGLATGYAMSIQVRCITWLLVPTFFGKKGRSFVAAYAIIFLIAGPVHNIMVNGKEVMRALVCATELAINHTATKMELKSDPFKDIAQDFQKQGKLLKVLVQRVSNAYQPLKKEFQDNEKEEKEMEARMRKVDKTSRGRRGKDRMRRIEEKNNEEKAKDRQEKAEKKYRKKLEMRCEDVWNNAVVACVKKFEQKWDECLDRLPIIGYYFCLPLQLTFFCEIVRVIPGAFGMACDSMDVMEPGFGETYVAADDTMDAMDNNFDVNMQYKVAHSPEDVDYTMAEEVRKEAMHEFNKKQTVTMFFMSLLQRMLAFTFILVFISSYKYNKKYLSNFNFDNVYITPYFRHIDARRFYQGKRKLLPLKKFEKCNVVFPKTLKLMKSEKKKLSKGTFLLIMRGLVSGLVIISAKLLYEVMDIIEKNSHITYRQQGIHHIAVHVGGTGFMSDIVRLFLDTFNRQKNVDTITTNFECLPHGTPLPIMDIIRIYAVYIAVWFLMLFQSYGLRLRRVVCSFFYRKREKKRTLFMYNEMLKRRKGFLKHLRKKVRKEARRLQLTRDTSALLALKRLCPRLEFLVKCCKGAKLKCLVCEDVESKKQKFVPCPTPGCNFTYCPECWLDCRETCYACLPFGKPRDFSDSDTSNDGSTDDEDDE</sequence>
<feature type="transmembrane region" description="Helical" evidence="6">
    <location>
        <begin position="409"/>
        <end position="430"/>
    </location>
</feature>
<feature type="compositionally biased region" description="Basic and acidic residues" evidence="5">
    <location>
        <begin position="230"/>
        <end position="247"/>
    </location>
</feature>
<dbReference type="PANTHER" id="PTHR21041:SF17">
    <property type="entry name" value="E3 UBIQUITIN-PROTEIN LIGASE DCST1"/>
    <property type="match status" value="1"/>
</dbReference>
<keyword evidence="9" id="KW-1185">Reference proteome</keyword>
<evidence type="ECO:0000256" key="5">
    <source>
        <dbReference type="SAM" id="MobiDB-lite"/>
    </source>
</evidence>
<evidence type="ECO:0000256" key="2">
    <source>
        <dbReference type="ARBA" id="ARBA00022692"/>
    </source>
</evidence>
<name>A0A8B8C3M2_CRAVI</name>
<dbReference type="OrthoDB" id="5985669at2759"/>
<accession>A0A8B8C3M2</accession>
<evidence type="ECO:0000256" key="4">
    <source>
        <dbReference type="ARBA" id="ARBA00023136"/>
    </source>
</evidence>
<feature type="domain" description="E3 ubiquitin-protein ligase DCST1-like C-terminal" evidence="8">
    <location>
        <begin position="692"/>
        <end position="735"/>
    </location>
</feature>
<evidence type="ECO:0000256" key="6">
    <source>
        <dbReference type="SAM" id="Phobius"/>
    </source>
</evidence>
<dbReference type="KEGG" id="cvn:111115657"/>
<keyword evidence="2 6" id="KW-0812">Transmembrane</keyword>
<dbReference type="PANTHER" id="PTHR21041">
    <property type="entry name" value="DENDRITIC CELL-SPECIFIC TRANSMEMBRANE PROTEIN"/>
    <property type="match status" value="1"/>
</dbReference>
<feature type="transmembrane region" description="Helical" evidence="6">
    <location>
        <begin position="76"/>
        <end position="94"/>
    </location>
</feature>
<dbReference type="InterPro" id="IPR058842">
    <property type="entry name" value="DCST1_C"/>
</dbReference>
<evidence type="ECO:0000256" key="3">
    <source>
        <dbReference type="ARBA" id="ARBA00022989"/>
    </source>
</evidence>
<feature type="region of interest" description="Disordered" evidence="5">
    <location>
        <begin position="230"/>
        <end position="275"/>
    </location>
</feature>
<comment type="subcellular location">
    <subcellularLocation>
        <location evidence="1">Membrane</location>
        <topology evidence="1">Multi-pass membrane protein</topology>
    </subcellularLocation>
</comment>
<evidence type="ECO:0000313" key="9">
    <source>
        <dbReference type="Proteomes" id="UP000694844"/>
    </source>
</evidence>
<evidence type="ECO:0000313" key="10">
    <source>
        <dbReference type="RefSeq" id="XP_022310190.1"/>
    </source>
</evidence>
<keyword evidence="4 6" id="KW-0472">Membrane</keyword>
<feature type="compositionally biased region" description="Basic and acidic residues" evidence="5">
    <location>
        <begin position="257"/>
        <end position="275"/>
    </location>
</feature>
<feature type="domain" description="Dendritic cell-specific transmembrane protein-like" evidence="7">
    <location>
        <begin position="445"/>
        <end position="635"/>
    </location>
</feature>
<feature type="transmembrane region" description="Helical" evidence="6">
    <location>
        <begin position="145"/>
        <end position="163"/>
    </location>
</feature>
<feature type="transmembrane region" description="Helical" evidence="6">
    <location>
        <begin position="499"/>
        <end position="521"/>
    </location>
</feature>
<reference evidence="10" key="1">
    <citation type="submission" date="2025-08" db="UniProtKB">
        <authorList>
            <consortium name="RefSeq"/>
        </authorList>
    </citation>
    <scope>IDENTIFICATION</scope>
    <source>
        <tissue evidence="10">Whole sample</tissue>
    </source>
</reference>
<dbReference type="GeneID" id="111115657"/>
<dbReference type="AlphaFoldDB" id="A0A8B8C3M2"/>
<dbReference type="Gene3D" id="1.20.1270.60">
    <property type="entry name" value="Arfaptin homology (AH) domain/BAR domain"/>
    <property type="match status" value="1"/>
</dbReference>
<proteinExistence type="predicted"/>
<feature type="transmembrane region" description="Helical" evidence="6">
    <location>
        <begin position="46"/>
        <end position="64"/>
    </location>
</feature>
<dbReference type="RefSeq" id="XP_022310190.1">
    <property type="nucleotide sequence ID" value="XM_022454482.1"/>
</dbReference>
<dbReference type="InterPro" id="IPR027267">
    <property type="entry name" value="AH/BAR_dom_sf"/>
</dbReference>
<feature type="transmembrane region" description="Helical" evidence="6">
    <location>
        <begin position="106"/>
        <end position="133"/>
    </location>
</feature>
<dbReference type="InterPro" id="IPR012858">
    <property type="entry name" value="DC_STAMP-like"/>
</dbReference>
<protein>
    <submittedName>
        <fullName evidence="10">DC-STAMP domain-containing protein 1-like</fullName>
    </submittedName>
</protein>
<feature type="transmembrane region" description="Helical" evidence="6">
    <location>
        <begin position="542"/>
        <end position="561"/>
    </location>
</feature>
<evidence type="ECO:0000259" key="7">
    <source>
        <dbReference type="Pfam" id="PF07782"/>
    </source>
</evidence>
<dbReference type="InterPro" id="IPR051856">
    <property type="entry name" value="CSR-E3_Ligase_Protein"/>
</dbReference>
<feature type="transmembrane region" description="Helical" evidence="6">
    <location>
        <begin position="591"/>
        <end position="607"/>
    </location>
</feature>
<keyword evidence="3 6" id="KW-1133">Transmembrane helix</keyword>
<dbReference type="GO" id="GO:0016020">
    <property type="term" value="C:membrane"/>
    <property type="evidence" value="ECO:0007669"/>
    <property type="project" value="UniProtKB-SubCell"/>
</dbReference>
<dbReference type="Pfam" id="PF26037">
    <property type="entry name" value="zf-RING_DCST1_C"/>
    <property type="match status" value="1"/>
</dbReference>